<evidence type="ECO:0000256" key="7">
    <source>
        <dbReference type="ARBA" id="ARBA00023157"/>
    </source>
</evidence>
<evidence type="ECO:0000256" key="4">
    <source>
        <dbReference type="ARBA" id="ARBA00022729"/>
    </source>
</evidence>
<keyword evidence="6" id="KW-0106">Calcium</keyword>
<dbReference type="EMBL" id="CP015641">
    <property type="protein sequence ID" value="ANF27374.1"/>
    <property type="molecule type" value="Genomic_DNA"/>
</dbReference>
<dbReference type="InterPro" id="IPR011118">
    <property type="entry name" value="Tannase/feruloyl_esterase"/>
</dbReference>
<keyword evidence="5" id="KW-0378">Hydrolase</keyword>
<keyword evidence="2" id="KW-0719">Serine esterase</keyword>
<gene>
    <name evidence="9" type="ORF">PS273GM_20700</name>
</gene>
<sequence>MKASRAKRFRSAASPRLLLASPALLALVIAEPTLAASCSELSGAQIPASAIALPTSGARVTAATLKPGGGSAPQTFGPHCDLSVEIAPVDPSAPSIKMRIVLPEQWNSKAMMYGGGGYNGTVPNVAGNVPAGPIDQPTPLGRGYAVFASDSGHVANPVHPGDFAWNEEALANYGHDALKKTRDTAMYLIEQRYGQPPVRSYFAGGSTGGREALAVVQQWPKDFHGAIVLYPAYNAAALDLQFGRITRALAAPGAYPSLEKRAALLEAAMQACDGLDGVRDRVISHQAACNAQFDPATAKLNGRPLRCRDGADTGNSCLSDAQINALKVFDTPIRFSQPLASGERGYPGFNTWGTDLGRPGEGLQLVVNRLGLNTLQPDYPMPVHGTGFAEGAPYHSGFWDEWVRYFVTRNPAFNSLTLDPTDLGPWQARVDALSLRQDVNQTDLSAFVANGGKILMAHGTSDQLVSTRATAEYYRRLQQDMGVGQTRRFMRYYEIPGYAHAASTVFNAAWDSLTALENWVERGVTPKRQVVTDTVAVPGRTRPLCEYPGWPKYKRRGDVNDASSFVCVKSHIGLN</sequence>
<evidence type="ECO:0000256" key="2">
    <source>
        <dbReference type="ARBA" id="ARBA00022487"/>
    </source>
</evidence>
<feature type="signal peptide" evidence="8">
    <location>
        <begin position="1"/>
        <end position="35"/>
    </location>
</feature>
<dbReference type="Pfam" id="PF07519">
    <property type="entry name" value="Tannase"/>
    <property type="match status" value="1"/>
</dbReference>
<organism evidence="9 10">
    <name type="scientific">Stutzerimonas stutzeri</name>
    <name type="common">Pseudomonas stutzeri</name>
    <dbReference type="NCBI Taxonomy" id="316"/>
    <lineage>
        <taxon>Bacteria</taxon>
        <taxon>Pseudomonadati</taxon>
        <taxon>Pseudomonadota</taxon>
        <taxon>Gammaproteobacteria</taxon>
        <taxon>Pseudomonadales</taxon>
        <taxon>Pseudomonadaceae</taxon>
        <taxon>Stutzerimonas</taxon>
    </lineage>
</organism>
<evidence type="ECO:0000256" key="3">
    <source>
        <dbReference type="ARBA" id="ARBA00022723"/>
    </source>
</evidence>
<name>A0A172WV30_STUST</name>
<dbReference type="PANTHER" id="PTHR33938:SF15">
    <property type="entry name" value="FERULOYL ESTERASE B-RELATED"/>
    <property type="match status" value="1"/>
</dbReference>
<feature type="chain" id="PRO_5008002960" evidence="8">
    <location>
        <begin position="36"/>
        <end position="575"/>
    </location>
</feature>
<dbReference type="InterPro" id="IPR029058">
    <property type="entry name" value="AB_hydrolase_fold"/>
</dbReference>
<dbReference type="GO" id="GO:0052689">
    <property type="term" value="F:carboxylic ester hydrolase activity"/>
    <property type="evidence" value="ECO:0007669"/>
    <property type="project" value="UniProtKB-KW"/>
</dbReference>
<evidence type="ECO:0000256" key="8">
    <source>
        <dbReference type="SAM" id="SignalP"/>
    </source>
</evidence>
<dbReference type="Proteomes" id="UP000077787">
    <property type="component" value="Chromosome"/>
</dbReference>
<reference evidence="9 10" key="1">
    <citation type="submission" date="2016-05" db="EMBL/GenBank/DDBJ databases">
        <title>Genome sequence of Pseudomonas stutzeri 273 and identification of the exopolysaccharide biosynthesis locus.</title>
        <authorList>
            <person name="Wu S."/>
            <person name="Sun C."/>
        </authorList>
    </citation>
    <scope>NUCLEOTIDE SEQUENCE [LARGE SCALE GENOMIC DNA]</scope>
    <source>
        <strain evidence="9 10">273</strain>
    </source>
</reference>
<evidence type="ECO:0000256" key="1">
    <source>
        <dbReference type="ARBA" id="ARBA00006249"/>
    </source>
</evidence>
<evidence type="ECO:0000256" key="5">
    <source>
        <dbReference type="ARBA" id="ARBA00022801"/>
    </source>
</evidence>
<dbReference type="Gene3D" id="3.40.50.1820">
    <property type="entry name" value="alpha/beta hydrolase"/>
    <property type="match status" value="1"/>
</dbReference>
<evidence type="ECO:0000313" key="10">
    <source>
        <dbReference type="Proteomes" id="UP000077787"/>
    </source>
</evidence>
<proteinExistence type="inferred from homology"/>
<dbReference type="GO" id="GO:0046872">
    <property type="term" value="F:metal ion binding"/>
    <property type="evidence" value="ECO:0007669"/>
    <property type="project" value="UniProtKB-KW"/>
</dbReference>
<dbReference type="SUPFAM" id="SSF53474">
    <property type="entry name" value="alpha/beta-Hydrolases"/>
    <property type="match status" value="1"/>
</dbReference>
<evidence type="ECO:0000256" key="6">
    <source>
        <dbReference type="ARBA" id="ARBA00022837"/>
    </source>
</evidence>
<dbReference type="RefSeq" id="WP_064482404.1">
    <property type="nucleotide sequence ID" value="NZ_CP015641.1"/>
</dbReference>
<keyword evidence="7" id="KW-1015">Disulfide bond</keyword>
<keyword evidence="3" id="KW-0479">Metal-binding</keyword>
<dbReference type="OrthoDB" id="7197884at2"/>
<evidence type="ECO:0000313" key="9">
    <source>
        <dbReference type="EMBL" id="ANF27374.1"/>
    </source>
</evidence>
<keyword evidence="4 8" id="KW-0732">Signal</keyword>
<accession>A0A172WV30</accession>
<dbReference type="PANTHER" id="PTHR33938">
    <property type="entry name" value="FERULOYL ESTERASE B-RELATED"/>
    <property type="match status" value="1"/>
</dbReference>
<protein>
    <submittedName>
        <fullName evidence="9">Feruloyl esterase</fullName>
    </submittedName>
</protein>
<dbReference type="AlphaFoldDB" id="A0A172WV30"/>
<dbReference type="eggNOG" id="COG0412">
    <property type="taxonomic scope" value="Bacteria"/>
</dbReference>
<comment type="similarity">
    <text evidence="1">Belongs to the tannase family.</text>
</comment>